<dbReference type="Pfam" id="PF00842">
    <property type="entry name" value="Ala_racemase_C"/>
    <property type="match status" value="1"/>
</dbReference>
<organism evidence="5">
    <name type="scientific">candidate division WOR-3 bacterium</name>
    <dbReference type="NCBI Taxonomy" id="2052148"/>
    <lineage>
        <taxon>Bacteria</taxon>
        <taxon>Bacteria division WOR-3</taxon>
    </lineage>
</organism>
<reference evidence="5" key="1">
    <citation type="journal article" date="2020" name="mSystems">
        <title>Genome- and Community-Level Interaction Insights into Carbon Utilization and Element Cycling Functions of Hydrothermarchaeota in Hydrothermal Sediment.</title>
        <authorList>
            <person name="Zhou Z."/>
            <person name="Liu Y."/>
            <person name="Xu W."/>
            <person name="Pan J."/>
            <person name="Luo Z.H."/>
            <person name="Li M."/>
        </authorList>
    </citation>
    <scope>NUCLEOTIDE SEQUENCE [LARGE SCALE GENOMIC DNA]</scope>
    <source>
        <strain evidence="5">SpSt-488</strain>
    </source>
</reference>
<keyword evidence="2" id="KW-0663">Pyridoxal phosphate</keyword>
<evidence type="ECO:0000259" key="4">
    <source>
        <dbReference type="Pfam" id="PF00842"/>
    </source>
</evidence>
<protein>
    <recommendedName>
        <fullName evidence="4">Alanine racemase C-terminal domain-containing protein</fullName>
    </recommendedName>
</protein>
<dbReference type="EMBL" id="DSUT01000104">
    <property type="protein sequence ID" value="HGK28328.1"/>
    <property type="molecule type" value="Genomic_DNA"/>
</dbReference>
<comment type="cofactor">
    <cofactor evidence="1">
        <name>pyridoxal 5'-phosphate</name>
        <dbReference type="ChEBI" id="CHEBI:597326"/>
    </cofactor>
</comment>
<gene>
    <name evidence="5" type="ORF">ENS41_05165</name>
</gene>
<evidence type="ECO:0000256" key="2">
    <source>
        <dbReference type="ARBA" id="ARBA00022898"/>
    </source>
</evidence>
<feature type="domain" description="Alanine racemase C-terminal" evidence="4">
    <location>
        <begin position="28"/>
        <end position="58"/>
    </location>
</feature>
<dbReference type="InterPro" id="IPR009006">
    <property type="entry name" value="Ala_racemase/Decarboxylase_C"/>
</dbReference>
<evidence type="ECO:0000256" key="1">
    <source>
        <dbReference type="ARBA" id="ARBA00001933"/>
    </source>
</evidence>
<proteinExistence type="predicted"/>
<accession>A0A7C4CDN2</accession>
<dbReference type="SUPFAM" id="SSF50621">
    <property type="entry name" value="Alanine racemase C-terminal domain-like"/>
    <property type="match status" value="1"/>
</dbReference>
<name>A0A7C4CDN2_UNCW3</name>
<evidence type="ECO:0000313" key="5">
    <source>
        <dbReference type="EMBL" id="HGK28328.1"/>
    </source>
</evidence>
<sequence length="75" mass="8373">MVDQGDDLLVDRPAEHHLHDVHRLGVGHPHPLHELALLAGTIAYEIVCRVSPRVPRVYIRGGQTVRVKTMLDSHA</sequence>
<keyword evidence="3" id="KW-0413">Isomerase</keyword>
<dbReference type="InterPro" id="IPR011079">
    <property type="entry name" value="Ala_racemase_C"/>
</dbReference>
<dbReference type="Gene3D" id="2.40.37.10">
    <property type="entry name" value="Lyase, Ornithine Decarboxylase, Chain A, domain 1"/>
    <property type="match status" value="1"/>
</dbReference>
<evidence type="ECO:0000256" key="3">
    <source>
        <dbReference type="ARBA" id="ARBA00023235"/>
    </source>
</evidence>
<dbReference type="GO" id="GO:0008784">
    <property type="term" value="F:alanine racemase activity"/>
    <property type="evidence" value="ECO:0007669"/>
    <property type="project" value="UniProtKB-ARBA"/>
</dbReference>
<comment type="caution">
    <text evidence="5">The sequence shown here is derived from an EMBL/GenBank/DDBJ whole genome shotgun (WGS) entry which is preliminary data.</text>
</comment>
<dbReference type="AlphaFoldDB" id="A0A7C4CDN2"/>